<evidence type="ECO:0000256" key="1">
    <source>
        <dbReference type="ARBA" id="ARBA00004761"/>
    </source>
</evidence>
<accession>A0A2U3QG70</accession>
<dbReference type="Proteomes" id="UP000245125">
    <property type="component" value="Unassembled WGS sequence"/>
</dbReference>
<comment type="subunit">
    <text evidence="3">Homotrimer.</text>
</comment>
<evidence type="ECO:0000256" key="4">
    <source>
        <dbReference type="ARBA" id="ARBA00023239"/>
    </source>
</evidence>
<comment type="pathway">
    <text evidence="1">Carbohydrate acid metabolism.</text>
</comment>
<name>A0A2U3QG70_9BACT</name>
<dbReference type="SUPFAM" id="SSF51569">
    <property type="entry name" value="Aldolase"/>
    <property type="match status" value="1"/>
</dbReference>
<dbReference type="OrthoDB" id="9802667at2"/>
<keyword evidence="5" id="KW-0119">Carbohydrate metabolism</keyword>
<proteinExistence type="inferred from homology"/>
<evidence type="ECO:0000256" key="5">
    <source>
        <dbReference type="ARBA" id="ARBA00023277"/>
    </source>
</evidence>
<organism evidence="6 7">
    <name type="scientific">Candidatus Sulfobium mesophilum</name>
    <dbReference type="NCBI Taxonomy" id="2016548"/>
    <lineage>
        <taxon>Bacteria</taxon>
        <taxon>Pseudomonadati</taxon>
        <taxon>Nitrospirota</taxon>
        <taxon>Nitrospiria</taxon>
        <taxon>Nitrospirales</taxon>
        <taxon>Nitrospiraceae</taxon>
        <taxon>Candidatus Sulfobium</taxon>
    </lineage>
</organism>
<dbReference type="GO" id="GO:0016829">
    <property type="term" value="F:lyase activity"/>
    <property type="evidence" value="ECO:0007669"/>
    <property type="project" value="UniProtKB-KW"/>
</dbReference>
<dbReference type="CDD" id="cd00452">
    <property type="entry name" value="KDPG_aldolase"/>
    <property type="match status" value="1"/>
</dbReference>
<reference evidence="7" key="1">
    <citation type="submission" date="2018-03" db="EMBL/GenBank/DDBJ databases">
        <authorList>
            <person name="Zecchin S."/>
        </authorList>
    </citation>
    <scope>NUCLEOTIDE SEQUENCE [LARGE SCALE GENOMIC DNA]</scope>
</reference>
<keyword evidence="7" id="KW-1185">Reference proteome</keyword>
<dbReference type="Pfam" id="PF01081">
    <property type="entry name" value="Aldolase"/>
    <property type="match status" value="1"/>
</dbReference>
<gene>
    <name evidence="6" type="ORF">NBG4_210030</name>
</gene>
<dbReference type="NCBIfam" id="TIGR01182">
    <property type="entry name" value="eda"/>
    <property type="match status" value="1"/>
</dbReference>
<dbReference type="AlphaFoldDB" id="A0A2U3QG70"/>
<dbReference type="Gene3D" id="3.20.20.70">
    <property type="entry name" value="Aldolase class I"/>
    <property type="match status" value="1"/>
</dbReference>
<dbReference type="EMBL" id="OUUY01000066">
    <property type="protein sequence ID" value="SPQ00355.1"/>
    <property type="molecule type" value="Genomic_DNA"/>
</dbReference>
<keyword evidence="4" id="KW-0456">Lyase</keyword>
<dbReference type="InterPro" id="IPR000887">
    <property type="entry name" value="Aldlse_KDPG_KHG"/>
</dbReference>
<evidence type="ECO:0000256" key="2">
    <source>
        <dbReference type="ARBA" id="ARBA00006906"/>
    </source>
</evidence>
<evidence type="ECO:0000313" key="6">
    <source>
        <dbReference type="EMBL" id="SPQ00355.1"/>
    </source>
</evidence>
<sequence>MIEELRKHQLMVAIRTETPEQAYMAATACMEGGIKFIEITFTVPDAEEVIRKLSADRRVEVGAGTVLSTSDVRKALRAGARYIVSPNLDEGVVALTKKEGAFSIPGACTPTEIYRAYKAGGDVIKLFPFVEIGGLDFLRTVRGPFPYIDYMLCGGVNLDNISGYLAARAAAILVGSAIIKRDLIASSDWPSITEIAGKFALKVQELYVAK</sequence>
<protein>
    <submittedName>
        <fullName evidence="6">2-dehydro-3-deoxyphosphogluconate aldolase/4-hydroxy-2-oxoglutarate aldolase</fullName>
    </submittedName>
</protein>
<evidence type="ECO:0000313" key="7">
    <source>
        <dbReference type="Proteomes" id="UP000245125"/>
    </source>
</evidence>
<comment type="similarity">
    <text evidence="2">Belongs to the KHG/KDPG aldolase family.</text>
</comment>
<dbReference type="InterPro" id="IPR013785">
    <property type="entry name" value="Aldolase_TIM"/>
</dbReference>
<dbReference type="PANTHER" id="PTHR30246:SF1">
    <property type="entry name" value="2-DEHYDRO-3-DEOXY-6-PHOSPHOGALACTONATE ALDOLASE-RELATED"/>
    <property type="match status" value="1"/>
</dbReference>
<evidence type="ECO:0000256" key="3">
    <source>
        <dbReference type="ARBA" id="ARBA00011233"/>
    </source>
</evidence>
<dbReference type="PANTHER" id="PTHR30246">
    <property type="entry name" value="2-KETO-3-DEOXY-6-PHOSPHOGLUCONATE ALDOLASE"/>
    <property type="match status" value="1"/>
</dbReference>